<name>A0A7G1H366_9BACT</name>
<dbReference type="AlphaFoldDB" id="A0A7G1H366"/>
<proteinExistence type="predicted"/>
<dbReference type="Proteomes" id="UP000516360">
    <property type="component" value="Chromosome"/>
</dbReference>
<reference evidence="1 2" key="1">
    <citation type="submission" date="2020-03" db="EMBL/GenBank/DDBJ databases">
        <title>Complete genome sequences of two sulfur-disproportionating bacterial strains T55J and Mzg5.</title>
        <authorList>
            <person name="Umezawa K."/>
            <person name="Kojima H."/>
            <person name="Kato Y."/>
            <person name="Fukui M."/>
        </authorList>
    </citation>
    <scope>NUCLEOTIDE SEQUENCE [LARGE SCALE GENOMIC DNA]</scope>
    <source>
        <strain evidence="1 2">T55J</strain>
    </source>
</reference>
<evidence type="ECO:0000313" key="2">
    <source>
        <dbReference type="Proteomes" id="UP000516360"/>
    </source>
</evidence>
<keyword evidence="2" id="KW-1185">Reference proteome</keyword>
<sequence>MSLLPQTTFFNISDSEKAVASELYARELANMLRETGKLLYRNSKTAVEIRKWFNLLLVYHQKKFLFWQPVGKDIQKQVKKLYSIYKKAALGDYCTYPMLPNI</sequence>
<dbReference type="KEGG" id="dtp:JZK55_10890"/>
<gene>
    <name evidence="1" type="ORF">JZK55_10890</name>
</gene>
<evidence type="ECO:0000313" key="1">
    <source>
        <dbReference type="EMBL" id="BCB96167.1"/>
    </source>
</evidence>
<dbReference type="EMBL" id="AP022873">
    <property type="protein sequence ID" value="BCB96167.1"/>
    <property type="molecule type" value="Genomic_DNA"/>
</dbReference>
<organism evidence="1 2">
    <name type="scientific">Dissulfurispira thermophila</name>
    <dbReference type="NCBI Taxonomy" id="2715679"/>
    <lineage>
        <taxon>Bacteria</taxon>
        <taxon>Pseudomonadati</taxon>
        <taxon>Nitrospirota</taxon>
        <taxon>Thermodesulfovibrionia</taxon>
        <taxon>Thermodesulfovibrionales</taxon>
        <taxon>Dissulfurispiraceae</taxon>
        <taxon>Dissulfurispira</taxon>
    </lineage>
</organism>
<protein>
    <submittedName>
        <fullName evidence="1">Uncharacterized protein</fullName>
    </submittedName>
</protein>
<dbReference type="RefSeq" id="WP_203473608.1">
    <property type="nucleotide sequence ID" value="NZ_AP022873.1"/>
</dbReference>
<accession>A0A7G1H366</accession>